<dbReference type="InterPro" id="IPR019619">
    <property type="entry name" value="DUF2490"/>
</dbReference>
<gene>
    <name evidence="2" type="ORF">JIV24_17535</name>
</gene>
<feature type="signal peptide" evidence="1">
    <location>
        <begin position="1"/>
        <end position="19"/>
    </location>
</feature>
<protein>
    <submittedName>
        <fullName evidence="2">DUF2490 domain-containing protein</fullName>
    </submittedName>
</protein>
<dbReference type="EMBL" id="JAENRR010000055">
    <property type="protein sequence ID" value="MBK3519155.1"/>
    <property type="molecule type" value="Genomic_DNA"/>
</dbReference>
<accession>A0ABS1HNH8</accession>
<dbReference type="Proteomes" id="UP000605676">
    <property type="component" value="Unassembled WGS sequence"/>
</dbReference>
<keyword evidence="3" id="KW-1185">Reference proteome</keyword>
<feature type="chain" id="PRO_5046504892" evidence="1">
    <location>
        <begin position="20"/>
        <end position="223"/>
    </location>
</feature>
<keyword evidence="1" id="KW-0732">Signal</keyword>
<evidence type="ECO:0000313" key="3">
    <source>
        <dbReference type="Proteomes" id="UP000605676"/>
    </source>
</evidence>
<organism evidence="2 3">
    <name type="scientific">Carboxylicivirga marina</name>
    <dbReference type="NCBI Taxonomy" id="2800988"/>
    <lineage>
        <taxon>Bacteria</taxon>
        <taxon>Pseudomonadati</taxon>
        <taxon>Bacteroidota</taxon>
        <taxon>Bacteroidia</taxon>
        <taxon>Marinilabiliales</taxon>
        <taxon>Marinilabiliaceae</taxon>
        <taxon>Carboxylicivirga</taxon>
    </lineage>
</organism>
<evidence type="ECO:0000313" key="2">
    <source>
        <dbReference type="EMBL" id="MBK3519155.1"/>
    </source>
</evidence>
<dbReference type="RefSeq" id="WP_200466376.1">
    <property type="nucleotide sequence ID" value="NZ_JAENRR010000055.1"/>
</dbReference>
<sequence>MTRFKAVIFHLLIMNALLAQQQDFHTWYNVTIKGELFKNVSYEIEPELRLFDNSGRLGSVLADIKLFKPIIKKNGIGIIYRYQTDFYNPDYNARIHRWGVYSRLRKKIGKLKCSYRAQLQAEYENYKTTRNGMVPQMEHRHKLAAKWEGKNWIVNPGMGVEYFFSIGSFDNHGKWKRRITLSIEHELTKNTSLLLAYKRHNKFNVSDPNVVNILLMGIEFKIK</sequence>
<proteinExistence type="predicted"/>
<reference evidence="2 3" key="1">
    <citation type="submission" date="2021-01" db="EMBL/GenBank/DDBJ databases">
        <title>Carboxyliciviraga sp.nov., isolated from coastal sediments.</title>
        <authorList>
            <person name="Lu D."/>
            <person name="Zhang T."/>
        </authorList>
    </citation>
    <scope>NUCLEOTIDE SEQUENCE [LARGE SCALE GENOMIC DNA]</scope>
    <source>
        <strain evidence="2 3">N1Y132</strain>
    </source>
</reference>
<name>A0ABS1HNH8_9BACT</name>
<dbReference type="Pfam" id="PF10677">
    <property type="entry name" value="DUF2490"/>
    <property type="match status" value="1"/>
</dbReference>
<comment type="caution">
    <text evidence="2">The sequence shown here is derived from an EMBL/GenBank/DDBJ whole genome shotgun (WGS) entry which is preliminary data.</text>
</comment>
<evidence type="ECO:0000256" key="1">
    <source>
        <dbReference type="SAM" id="SignalP"/>
    </source>
</evidence>